<dbReference type="EMBL" id="KI517683">
    <property type="protein sequence ID" value="ESQ34423.1"/>
    <property type="molecule type" value="Genomic_DNA"/>
</dbReference>
<name>V4L3T3_EUTSA</name>
<dbReference type="KEGG" id="eus:EUTSA_v10008632mg"/>
<protein>
    <recommendedName>
        <fullName evidence="1">DUF220 domain-containing protein</fullName>
    </recommendedName>
</protein>
<organism evidence="2 3">
    <name type="scientific">Eutrema salsugineum</name>
    <name type="common">Saltwater cress</name>
    <name type="synonym">Sisymbrium salsugineum</name>
    <dbReference type="NCBI Taxonomy" id="72664"/>
    <lineage>
        <taxon>Eukaryota</taxon>
        <taxon>Viridiplantae</taxon>
        <taxon>Streptophyta</taxon>
        <taxon>Embryophyta</taxon>
        <taxon>Tracheophyta</taxon>
        <taxon>Spermatophyta</taxon>
        <taxon>Magnoliopsida</taxon>
        <taxon>eudicotyledons</taxon>
        <taxon>Gunneridae</taxon>
        <taxon>Pentapetalae</taxon>
        <taxon>rosids</taxon>
        <taxon>malvids</taxon>
        <taxon>Brassicales</taxon>
        <taxon>Brassicaceae</taxon>
        <taxon>Eutremeae</taxon>
        <taxon>Eutrema</taxon>
    </lineage>
</organism>
<gene>
    <name evidence="2" type="ORF">EUTSA_v10008632mg</name>
</gene>
<dbReference type="PANTHER" id="PTHR31385">
    <property type="entry name" value="PUTATIVE (DUF220)-RELATED"/>
    <property type="match status" value="1"/>
</dbReference>
<dbReference type="STRING" id="72664.V4L3T3"/>
<evidence type="ECO:0000313" key="2">
    <source>
        <dbReference type="EMBL" id="ESQ34423.1"/>
    </source>
</evidence>
<dbReference type="OrthoDB" id="1089604at2759"/>
<reference evidence="2 3" key="1">
    <citation type="journal article" date="2013" name="Front. Plant Sci.">
        <title>The Reference Genome of the Halophytic Plant Eutrema salsugineum.</title>
        <authorList>
            <person name="Yang R."/>
            <person name="Jarvis D.E."/>
            <person name="Chen H."/>
            <person name="Beilstein M.A."/>
            <person name="Grimwood J."/>
            <person name="Jenkins J."/>
            <person name="Shu S."/>
            <person name="Prochnik S."/>
            <person name="Xin M."/>
            <person name="Ma C."/>
            <person name="Schmutz J."/>
            <person name="Wing R.A."/>
            <person name="Mitchell-Olds T."/>
            <person name="Schumaker K.S."/>
            <person name="Wang X."/>
        </authorList>
    </citation>
    <scope>NUCLEOTIDE SEQUENCE [LARGE SCALE GENOMIC DNA]</scope>
</reference>
<accession>V4L3T3</accession>
<dbReference type="PANTHER" id="PTHR31385:SF2">
    <property type="entry name" value="DUF220 DOMAIN-CONTAINING PROTEIN-RELATED"/>
    <property type="match status" value="1"/>
</dbReference>
<evidence type="ECO:0000259" key="1">
    <source>
        <dbReference type="Pfam" id="PF02713"/>
    </source>
</evidence>
<sequence length="241" mass="28401">MPLYATDPKYYDLAEVKRQVGLWVVPNNKHPWYDAPATVKVKTEKGVCHLNIEFTLGWPPQGVYEMLTNPRNVFFFRRFDKQFRQRLDNKSTKVLKKDGPRQITEVEKTLRWKLLRWSGAIPIHLIIDENHQNLTAKYKKEEMMYMKVFEGSWKVEPLYADQERLCKSRSRTSEEEYRKCSGGQGRIGSKVTVEQIFQPSSLLNMPPVSWFMRLITIRTTKALLEDLRQYVIDIHKSSDSV</sequence>
<dbReference type="InterPro" id="IPR003863">
    <property type="entry name" value="DUF220"/>
</dbReference>
<dbReference type="Proteomes" id="UP000030689">
    <property type="component" value="Unassembled WGS sequence"/>
</dbReference>
<dbReference type="eggNOG" id="ENOG502QUTS">
    <property type="taxonomic scope" value="Eukaryota"/>
</dbReference>
<feature type="domain" description="DUF220" evidence="1">
    <location>
        <begin position="118"/>
        <end position="190"/>
    </location>
</feature>
<dbReference type="Pfam" id="PF02713">
    <property type="entry name" value="DUF220"/>
    <property type="match status" value="1"/>
</dbReference>
<dbReference type="OMA" id="EHVIMIN"/>
<proteinExistence type="predicted"/>
<dbReference type="Gramene" id="ESQ34423">
    <property type="protein sequence ID" value="ESQ34423"/>
    <property type="gene ID" value="EUTSA_v10008632mg"/>
</dbReference>
<keyword evidence="3" id="KW-1185">Reference proteome</keyword>
<dbReference type="AlphaFoldDB" id="V4L3T3"/>
<evidence type="ECO:0000313" key="3">
    <source>
        <dbReference type="Proteomes" id="UP000030689"/>
    </source>
</evidence>